<dbReference type="VEuPathDB" id="VectorBase:CPIJ019529"/>
<dbReference type="KEGG" id="cqu:CpipJ_CPIJ019529"/>
<dbReference type="EMBL" id="DS233448">
    <property type="protein sequence ID" value="EDS30047.1"/>
    <property type="molecule type" value="Genomic_DNA"/>
</dbReference>
<dbReference type="AlphaFoldDB" id="B0XJ84"/>
<name>B0XJ84_CULQU</name>
<dbReference type="HOGENOM" id="CLU_1241203_0_0_1"/>
<sequence>MFHIFRSDENKKHYMDVWLGEDFNDLARATEDEEADDRVLNISPLPDEEFSNDTSISLPLEIRVLPGTDADTGGEFVGLHVPGVHQYADQDCAVVSYFMQTFGSIVRLATLIPVVPQLRTETFTGILSTSGRAQIRIDPRRNVARSYHLLRLTDKIYSTENGVVAGEASCSERVRSGNGRKRPVGSSTRKVPTGGVIPKCPRCRSTRLRRCLETLVEMIDLDE</sequence>
<reference evidence="2" key="2">
    <citation type="submission" date="2021-02" db="UniProtKB">
        <authorList>
            <consortium name="EnsemblMetazoa"/>
        </authorList>
    </citation>
    <scope>IDENTIFICATION</scope>
    <source>
        <strain evidence="2">JHB</strain>
    </source>
</reference>
<dbReference type="EnsemblMetazoa" id="CPIJ019529-RA">
    <property type="protein sequence ID" value="CPIJ019529-PA"/>
    <property type="gene ID" value="CPIJ019529"/>
</dbReference>
<reference evidence="1" key="1">
    <citation type="submission" date="2007-03" db="EMBL/GenBank/DDBJ databases">
        <title>Annotation of Culex pipiens quinquefasciatus.</title>
        <authorList>
            <consortium name="The Broad Institute Genome Sequencing Platform"/>
            <person name="Atkinson P.W."/>
            <person name="Hemingway J."/>
            <person name="Christensen B.M."/>
            <person name="Higgs S."/>
            <person name="Kodira C."/>
            <person name="Hannick L."/>
            <person name="Megy K."/>
            <person name="O'Leary S."/>
            <person name="Pearson M."/>
            <person name="Haas B.J."/>
            <person name="Mauceli E."/>
            <person name="Wortman J.R."/>
            <person name="Lee N.H."/>
            <person name="Guigo R."/>
            <person name="Stanke M."/>
            <person name="Alvarado L."/>
            <person name="Amedeo P."/>
            <person name="Antoine C.H."/>
            <person name="Arensburger P."/>
            <person name="Bidwell S.L."/>
            <person name="Crawford M."/>
            <person name="Camaro F."/>
            <person name="Devon K."/>
            <person name="Engels R."/>
            <person name="Hammond M."/>
            <person name="Howarth C."/>
            <person name="Koehrsen M."/>
            <person name="Lawson D."/>
            <person name="Montgomery P."/>
            <person name="Nene V."/>
            <person name="Nusbaum C."/>
            <person name="Puiu D."/>
            <person name="Romero-Severson J."/>
            <person name="Severson D.W."/>
            <person name="Shumway M."/>
            <person name="Sisk P."/>
            <person name="Stolte C."/>
            <person name="Zeng Q."/>
            <person name="Eisenstadt E."/>
            <person name="Fraser-Liggett C."/>
            <person name="Strausberg R."/>
            <person name="Galagan J."/>
            <person name="Birren B."/>
            <person name="Collins F.H."/>
        </authorList>
    </citation>
    <scope>NUCLEOTIDE SEQUENCE [LARGE SCALE GENOMIC DNA]</scope>
    <source>
        <strain evidence="1">JHB</strain>
    </source>
</reference>
<keyword evidence="3" id="KW-1185">Reference proteome</keyword>
<proteinExistence type="predicted"/>
<organism>
    <name type="scientific">Culex quinquefasciatus</name>
    <name type="common">Southern house mosquito</name>
    <name type="synonym">Culex pungens</name>
    <dbReference type="NCBI Taxonomy" id="7176"/>
    <lineage>
        <taxon>Eukaryota</taxon>
        <taxon>Metazoa</taxon>
        <taxon>Ecdysozoa</taxon>
        <taxon>Arthropoda</taxon>
        <taxon>Hexapoda</taxon>
        <taxon>Insecta</taxon>
        <taxon>Pterygota</taxon>
        <taxon>Neoptera</taxon>
        <taxon>Endopterygota</taxon>
        <taxon>Diptera</taxon>
        <taxon>Nematocera</taxon>
        <taxon>Culicoidea</taxon>
        <taxon>Culicidae</taxon>
        <taxon>Culicinae</taxon>
        <taxon>Culicini</taxon>
        <taxon>Culex</taxon>
        <taxon>Culex</taxon>
    </lineage>
</organism>
<accession>B0XJ84</accession>
<dbReference type="Proteomes" id="UP000002320">
    <property type="component" value="Unassembled WGS sequence"/>
</dbReference>
<evidence type="ECO:0000313" key="3">
    <source>
        <dbReference type="Proteomes" id="UP000002320"/>
    </source>
</evidence>
<gene>
    <name evidence="2" type="primary">6053656</name>
    <name evidence="1" type="ORF">CpipJ_CPIJ019529</name>
</gene>
<evidence type="ECO:0000313" key="2">
    <source>
        <dbReference type="EnsemblMetazoa" id="CPIJ019529-PA"/>
    </source>
</evidence>
<evidence type="ECO:0000313" key="1">
    <source>
        <dbReference type="EMBL" id="EDS30047.1"/>
    </source>
</evidence>
<protein>
    <submittedName>
        <fullName evidence="1 2">Anion exchange protein 2, slc4a2</fullName>
    </submittedName>
</protein>
<dbReference type="InParanoid" id="B0XJ84"/>